<organism evidence="1">
    <name type="scientific">invertebrate metagenome</name>
    <dbReference type="NCBI Taxonomy" id="1711999"/>
    <lineage>
        <taxon>unclassified sequences</taxon>
        <taxon>metagenomes</taxon>
        <taxon>organismal metagenomes</taxon>
    </lineage>
</organism>
<protein>
    <submittedName>
        <fullName evidence="1">Uncharacterized protein</fullName>
    </submittedName>
</protein>
<evidence type="ECO:0000313" key="1">
    <source>
        <dbReference type="EMBL" id="VBB69443.1"/>
    </source>
</evidence>
<reference evidence="1" key="1">
    <citation type="submission" date="2018-10" db="EMBL/GenBank/DDBJ databases">
        <authorList>
            <person name="Gruber-Vodicka H."/>
            <person name="Jaeckle O."/>
        </authorList>
    </citation>
    <scope>NUCLEOTIDE SEQUENCE</scope>
</reference>
<proteinExistence type="predicted"/>
<gene>
    <name evidence="1" type="ORF">RIEGSTA812A_PEG_916</name>
</gene>
<sequence>MLFANKNLNRKTTLRRTRNISQEDSAFRPFTAFGAMA</sequence>
<dbReference type="AlphaFoldDB" id="A0A484H9C7"/>
<dbReference type="EMBL" id="LR026963">
    <property type="protein sequence ID" value="VBB69443.1"/>
    <property type="molecule type" value="Genomic_DNA"/>
</dbReference>
<accession>A0A484H9C7</accession>
<name>A0A484H9C7_9ZZZZ</name>